<proteinExistence type="predicted"/>
<dbReference type="RefSeq" id="WP_284237840.1">
    <property type="nucleotide sequence ID" value="NZ_BSSQ01000005.1"/>
</dbReference>
<accession>A0ABQ6G834</accession>
<protein>
    <recommendedName>
        <fullName evidence="3">Phospholipase C/D domain-containing protein</fullName>
    </recommendedName>
</protein>
<comment type="caution">
    <text evidence="1">The sequence shown here is derived from an EMBL/GenBank/DDBJ whole genome shotgun (WGS) entry which is preliminary data.</text>
</comment>
<dbReference type="Proteomes" id="UP001157114">
    <property type="component" value="Unassembled WGS sequence"/>
</dbReference>
<dbReference type="EMBL" id="BSSQ01000005">
    <property type="protein sequence ID" value="GLX67114.1"/>
    <property type="molecule type" value="Genomic_DNA"/>
</dbReference>
<evidence type="ECO:0008006" key="3">
    <source>
        <dbReference type="Google" id="ProtNLM"/>
    </source>
</evidence>
<evidence type="ECO:0000313" key="1">
    <source>
        <dbReference type="EMBL" id="GLX67114.1"/>
    </source>
</evidence>
<reference evidence="1 2" key="1">
    <citation type="submission" date="2023-03" db="EMBL/GenBank/DDBJ databases">
        <title>Draft genome sequence of the bacteria which degrade cell wall of Tricholomamatutake.</title>
        <authorList>
            <person name="Konishi Y."/>
            <person name="Fukuta Y."/>
            <person name="Shirasaka N."/>
        </authorList>
    </citation>
    <scope>NUCLEOTIDE SEQUENCE [LARGE SCALE GENOMIC DNA]</scope>
    <source>
        <strain evidence="2">mu1</strain>
    </source>
</reference>
<name>A0ABQ6G834_9BACL</name>
<organism evidence="1 2">
    <name type="scientific">Paenibacillus glycanilyticus</name>
    <dbReference type="NCBI Taxonomy" id="126569"/>
    <lineage>
        <taxon>Bacteria</taxon>
        <taxon>Bacillati</taxon>
        <taxon>Bacillota</taxon>
        <taxon>Bacilli</taxon>
        <taxon>Bacillales</taxon>
        <taxon>Paenibacillaceae</taxon>
        <taxon>Paenibacillus</taxon>
    </lineage>
</organism>
<sequence length="329" mass="37758">MPNVWTHLIFGQKVLDRLQESSLIDSGPLKRLFNMGCQGPDFLFYHRFLPWQGHSPMTQLGTEFHNKHCGPVLMQMLDSVLGRSTDAGQPDSSVIYSLSFVLHHVLDRHMHPLVFSKSGFRKWDHQRYEVMMDTLIARKLWAVETWKTPVWRHIDTGGRLPDTIVQTFQSITSSFYPELAPAVRAEDWNSAIRDMIRAQRLFHDPVAVKRSLTFGQIDPFVFRKTVPYDVLNENRQPWIDPTDKSVIRSESAWTLWDLAMEDALLVIPAVLNYLRSSGSNQRELRQIAAERIGNLSYETGLPCDSGAMIRYAEPIWPGGIKELSHESAN</sequence>
<evidence type="ECO:0000313" key="2">
    <source>
        <dbReference type="Proteomes" id="UP001157114"/>
    </source>
</evidence>
<gene>
    <name evidence="1" type="ORF">MU1_14580</name>
</gene>
<keyword evidence="2" id="KW-1185">Reference proteome</keyword>